<keyword evidence="1" id="KW-0472">Membrane</keyword>
<dbReference type="InterPro" id="IPR008620">
    <property type="entry name" value="FixH"/>
</dbReference>
<evidence type="ECO:0000256" key="1">
    <source>
        <dbReference type="SAM" id="Phobius"/>
    </source>
</evidence>
<dbReference type="EMBL" id="PZKC01000003">
    <property type="protein sequence ID" value="PTD97232.1"/>
    <property type="molecule type" value="Genomic_DNA"/>
</dbReference>
<reference evidence="2 3" key="1">
    <citation type="submission" date="2018-03" db="EMBL/GenBank/DDBJ databases">
        <authorList>
            <person name="Keele B.F."/>
        </authorList>
    </citation>
    <scope>NUCLEOTIDE SEQUENCE [LARGE SCALE GENOMIC DNA]</scope>
    <source>
        <strain evidence="2 3">D20</strain>
    </source>
</reference>
<organism evidence="2 3">
    <name type="scientific">Pseudothauera lacus</name>
    <dbReference type="NCBI Taxonomy" id="2136175"/>
    <lineage>
        <taxon>Bacteria</taxon>
        <taxon>Pseudomonadati</taxon>
        <taxon>Pseudomonadota</taxon>
        <taxon>Betaproteobacteria</taxon>
        <taxon>Rhodocyclales</taxon>
        <taxon>Zoogloeaceae</taxon>
        <taxon>Pseudothauera</taxon>
    </lineage>
</organism>
<keyword evidence="3" id="KW-1185">Reference proteome</keyword>
<dbReference type="OrthoDB" id="5295180at2"/>
<sequence>MTTSTMTEQTPEPWYKQFWPWFILAIPATSVVVGIAFLTTSIKVWDGLVVDDYYKEGRAIVQTIDRLALAKSLGLSAGLAIDEGSVRLDITATDAASVPDVVRLTIAHPTRGGMDQELVLRRHGGVFTGLIDPLSKGRWLFQIEDESRSWRLNGAAFLPTETEIRIDPSGS</sequence>
<evidence type="ECO:0000313" key="3">
    <source>
        <dbReference type="Proteomes" id="UP000241193"/>
    </source>
</evidence>
<dbReference type="Pfam" id="PF05751">
    <property type="entry name" value="FixH"/>
    <property type="match status" value="1"/>
</dbReference>
<dbReference type="AlphaFoldDB" id="A0A2T4IHH7"/>
<keyword evidence="1" id="KW-1133">Transmembrane helix</keyword>
<protein>
    <submittedName>
        <fullName evidence="2">Nitrogen fixation protein FixH</fullName>
    </submittedName>
</protein>
<reference evidence="2 3" key="2">
    <citation type="submission" date="2018-04" db="EMBL/GenBank/DDBJ databases">
        <title>Thauera lacus sp. nov., isolated from an saline lake in Inner Mongolia, China.</title>
        <authorList>
            <person name="Liang Q.-Y."/>
        </authorList>
    </citation>
    <scope>NUCLEOTIDE SEQUENCE [LARGE SCALE GENOMIC DNA]</scope>
    <source>
        <strain evidence="2 3">D20</strain>
    </source>
</reference>
<proteinExistence type="predicted"/>
<comment type="caution">
    <text evidence="2">The sequence shown here is derived from an EMBL/GenBank/DDBJ whole genome shotgun (WGS) entry which is preliminary data.</text>
</comment>
<evidence type="ECO:0000313" key="2">
    <source>
        <dbReference type="EMBL" id="PTD97232.1"/>
    </source>
</evidence>
<dbReference type="Proteomes" id="UP000241193">
    <property type="component" value="Unassembled WGS sequence"/>
</dbReference>
<gene>
    <name evidence="2" type="ORF">C8261_04220</name>
</gene>
<keyword evidence="1" id="KW-0812">Transmembrane</keyword>
<name>A0A2T4IHH7_9RHOO</name>
<accession>A0A2T4IHH7</accession>
<feature type="transmembrane region" description="Helical" evidence="1">
    <location>
        <begin position="18"/>
        <end position="38"/>
    </location>
</feature>